<organism evidence="3">
    <name type="scientific">Phallusia mammillata</name>
    <dbReference type="NCBI Taxonomy" id="59560"/>
    <lineage>
        <taxon>Eukaryota</taxon>
        <taxon>Metazoa</taxon>
        <taxon>Chordata</taxon>
        <taxon>Tunicata</taxon>
        <taxon>Ascidiacea</taxon>
        <taxon>Phlebobranchia</taxon>
        <taxon>Ascidiidae</taxon>
        <taxon>Phallusia</taxon>
    </lineage>
</organism>
<dbReference type="EMBL" id="LR783672">
    <property type="protein sequence ID" value="CAB3228523.1"/>
    <property type="molecule type" value="mRNA"/>
</dbReference>
<accession>A0A6F9D7U9</accession>
<feature type="coiled-coil region" evidence="1">
    <location>
        <begin position="17"/>
        <end position="51"/>
    </location>
</feature>
<feature type="compositionally biased region" description="Polar residues" evidence="2">
    <location>
        <begin position="353"/>
        <end position="365"/>
    </location>
</feature>
<feature type="coiled-coil region" evidence="1">
    <location>
        <begin position="108"/>
        <end position="150"/>
    </location>
</feature>
<gene>
    <name evidence="3" type="primary">Ccdc27-007</name>
</gene>
<evidence type="ECO:0000313" key="3">
    <source>
        <dbReference type="EMBL" id="CAB3228523.1"/>
    </source>
</evidence>
<protein>
    <submittedName>
        <fullName evidence="3">Trichohyalin-like</fullName>
    </submittedName>
</protein>
<proteinExistence type="evidence at transcript level"/>
<feature type="region of interest" description="Disordered" evidence="2">
    <location>
        <begin position="340"/>
        <end position="382"/>
    </location>
</feature>
<name>A0A6F9D7U9_9ASCI</name>
<evidence type="ECO:0000256" key="2">
    <source>
        <dbReference type="SAM" id="MobiDB-lite"/>
    </source>
</evidence>
<reference evidence="3" key="1">
    <citation type="submission" date="2020-04" db="EMBL/GenBank/DDBJ databases">
        <authorList>
            <person name="Neveu A P."/>
        </authorList>
    </citation>
    <scope>NUCLEOTIDE SEQUENCE</scope>
    <source>
        <tissue evidence="3">Whole embryo</tissue>
    </source>
</reference>
<feature type="coiled-coil region" evidence="1">
    <location>
        <begin position="196"/>
        <end position="273"/>
    </location>
</feature>
<sequence>MREEEMKTSREMTSRSRLQMEDLVARLQEDKIAAEQKMQEKIDRCRILETEADGHRKMWEEEVKLRSKLNVQYARADKERNDAISRLESIRSKYTRAAEQSKSYKSKLDLQKRHRSELEDQLETYSDASVAELERERDLLQKENERLRQSGPTETGASPEQINAIVNSKLNSKLGQVNNFLEERAAAHEILERMRVENEQKRVAEANERAYVLEQELQMLKSKMGNPNGPDSERRRRELQDGVRENIKLQEELQRAKLELEKQKIQVDHEQKKYQNLYTSVMSGTMAGKVGSGSLPLNHTMMSSKGFSPEKSRDHILTSTPRREMSDPILSHLRNKLDVSLAQRLTEPRHQRTGSPSSDGSGSNQRRPDRAASNEYMSFLLT</sequence>
<evidence type="ECO:0000256" key="1">
    <source>
        <dbReference type="SAM" id="Coils"/>
    </source>
</evidence>
<keyword evidence="1" id="KW-0175">Coiled coil</keyword>
<dbReference type="AlphaFoldDB" id="A0A6F9D7U9"/>